<proteinExistence type="predicted"/>
<reference evidence="3 4" key="1">
    <citation type="journal article" date="2013" name="Curr. Biol.">
        <title>The Genome of the Foraminiferan Reticulomyxa filosa.</title>
        <authorList>
            <person name="Glockner G."/>
            <person name="Hulsmann N."/>
            <person name="Schleicher M."/>
            <person name="Noegel A.A."/>
            <person name="Eichinger L."/>
            <person name="Gallinger C."/>
            <person name="Pawlowski J."/>
            <person name="Sierra R."/>
            <person name="Euteneuer U."/>
            <person name="Pillet L."/>
            <person name="Moustafa A."/>
            <person name="Platzer M."/>
            <person name="Groth M."/>
            <person name="Szafranski K."/>
            <person name="Schliwa M."/>
        </authorList>
    </citation>
    <scope>NUCLEOTIDE SEQUENCE [LARGE SCALE GENOMIC DNA]</scope>
</reference>
<keyword evidence="2" id="KW-0812">Transmembrane</keyword>
<feature type="region of interest" description="Disordered" evidence="1">
    <location>
        <begin position="640"/>
        <end position="659"/>
    </location>
</feature>
<organism evidence="3 4">
    <name type="scientific">Reticulomyxa filosa</name>
    <dbReference type="NCBI Taxonomy" id="46433"/>
    <lineage>
        <taxon>Eukaryota</taxon>
        <taxon>Sar</taxon>
        <taxon>Rhizaria</taxon>
        <taxon>Retaria</taxon>
        <taxon>Foraminifera</taxon>
        <taxon>Monothalamids</taxon>
        <taxon>Reticulomyxidae</taxon>
        <taxon>Reticulomyxa</taxon>
    </lineage>
</organism>
<dbReference type="Proteomes" id="UP000023152">
    <property type="component" value="Unassembled WGS sequence"/>
</dbReference>
<protein>
    <submittedName>
        <fullName evidence="3">Uncharacterized protein</fullName>
    </submittedName>
</protein>
<keyword evidence="2" id="KW-0472">Membrane</keyword>
<feature type="transmembrane region" description="Helical" evidence="2">
    <location>
        <begin position="441"/>
        <end position="464"/>
    </location>
</feature>
<feature type="compositionally biased region" description="Basic and acidic residues" evidence="1">
    <location>
        <begin position="642"/>
        <end position="659"/>
    </location>
</feature>
<dbReference type="EMBL" id="ASPP01045437">
    <property type="protein sequence ID" value="ETN98903.1"/>
    <property type="molecule type" value="Genomic_DNA"/>
</dbReference>
<gene>
    <name evidence="3" type="ORF">RFI_38583</name>
</gene>
<keyword evidence="2" id="KW-1133">Transmembrane helix</keyword>
<sequence>MNTKKLKTKGFAFANRDDLFLKDFVVFVDVAGFLKNMATQRNEDVQQLLEQRIQSFGSGLYYERANNLVISILDKHKETVHSNTKCPFSCIYGVALSGCVQKQLAIPKLSCGYLVFLYHLKEKHLDHNNLGLLQNKHKDILKWIKQCIEKIKKGPLTNDIQILEHSRSILKIIWKGVEYHIAIAWTFSKRQYCEFHYTQHNVHVYPFSSEQLQMAANDLIDEAPIHQRYIKQMGRANKAWTKFLEKNMSASLSLLRVYYMREELVGKNTRLAVLFLKLWQYTAMKGKQHLSNNSLEIICVHLFEQLKTRQSSTSILAFDIIQQFFKKITEWITLVNDKEIKSVIIEWPYQQNQFQYLVEPKDINDYKQSLEPGNIVILDKREREKKNNFYIEVCVTCAIFAGNGERKFRHWKDLFDACEGSSEIINNNKAIQFIEFIVDTFSFLFFFLLCCWCPFLKIKALFFWSNMGTIAKKKLSNHIYIPDDAIVADALIVQCLYDSKSKSLTEEQITDRCEKLYESQQSTFDSTKTHWGAIKMQINDSIHRRWGSKGKCIWAKEEKQKLVPAFDLLVKEIWNRKKEEEHEYYSYRLMDDDSSSQESCHNSDYDKKHQKTSKQRPVISTEISVRGNIQTRVSIHSIVLDPPRHDSSNNEDEKTEAKEQDTTVDMAACIIENEFNKRWFTVSEFYAVFSMLYLDRVSSDCPKDLITCERILRTARHPNFKFKMFHRKKISNGRVINVYYFYCFPIQQCQVCNK</sequence>
<dbReference type="AlphaFoldDB" id="X6LBL2"/>
<name>X6LBL2_RETFI</name>
<comment type="caution">
    <text evidence="3">The sequence shown here is derived from an EMBL/GenBank/DDBJ whole genome shotgun (WGS) entry which is preliminary data.</text>
</comment>
<keyword evidence="4" id="KW-1185">Reference proteome</keyword>
<accession>X6LBL2</accession>
<evidence type="ECO:0000256" key="1">
    <source>
        <dbReference type="SAM" id="MobiDB-lite"/>
    </source>
</evidence>
<evidence type="ECO:0000313" key="3">
    <source>
        <dbReference type="EMBL" id="ETN98903.1"/>
    </source>
</evidence>
<evidence type="ECO:0000313" key="4">
    <source>
        <dbReference type="Proteomes" id="UP000023152"/>
    </source>
</evidence>
<feature type="region of interest" description="Disordered" evidence="1">
    <location>
        <begin position="593"/>
        <end position="621"/>
    </location>
</feature>
<evidence type="ECO:0000256" key="2">
    <source>
        <dbReference type="SAM" id="Phobius"/>
    </source>
</evidence>